<proteinExistence type="inferred from homology"/>
<comment type="similarity">
    <text evidence="9">Belongs to the tRNA nucleotidyltransferase/poly(A) polymerase family.</text>
</comment>
<dbReference type="InterPro" id="IPR043519">
    <property type="entry name" value="NT_sf"/>
</dbReference>
<dbReference type="Gene3D" id="3.30.460.10">
    <property type="entry name" value="Beta Polymerase, domain 2"/>
    <property type="match status" value="1"/>
</dbReference>
<dbReference type="Pfam" id="PF01743">
    <property type="entry name" value="PolyA_pol"/>
    <property type="match status" value="1"/>
</dbReference>
<evidence type="ECO:0000259" key="10">
    <source>
        <dbReference type="Pfam" id="PF01743"/>
    </source>
</evidence>
<dbReference type="CDD" id="cd00077">
    <property type="entry name" value="HDc"/>
    <property type="match status" value="1"/>
</dbReference>
<evidence type="ECO:0000256" key="6">
    <source>
        <dbReference type="ARBA" id="ARBA00022741"/>
    </source>
</evidence>
<keyword evidence="3" id="KW-0819">tRNA processing</keyword>
<dbReference type="PANTHER" id="PTHR46173:SF1">
    <property type="entry name" value="CCA TRNA NUCLEOTIDYLTRANSFERASE 1, MITOCHONDRIAL"/>
    <property type="match status" value="1"/>
</dbReference>
<dbReference type="InterPro" id="IPR002646">
    <property type="entry name" value="PolA_pol_head_dom"/>
</dbReference>
<feature type="domain" description="tRNA nucleotidyltransferase/poly(A) polymerase RNA and SrmB- binding" evidence="11">
    <location>
        <begin position="170"/>
        <end position="229"/>
    </location>
</feature>
<reference evidence="13 14" key="1">
    <citation type="submission" date="2024-04" db="EMBL/GenBank/DDBJ databases">
        <title>Human intestinal bacterial collection.</title>
        <authorList>
            <person name="Pauvert C."/>
            <person name="Hitch T.C.A."/>
            <person name="Clavel T."/>
        </authorList>
    </citation>
    <scope>NUCLEOTIDE SEQUENCE [LARGE SCALE GENOMIC DNA]</scope>
    <source>
        <strain evidence="13 14">CLA-SR-H026</strain>
    </source>
</reference>
<keyword evidence="7" id="KW-0460">Magnesium</keyword>
<evidence type="ECO:0000256" key="8">
    <source>
        <dbReference type="ARBA" id="ARBA00022884"/>
    </source>
</evidence>
<keyword evidence="6" id="KW-0547">Nucleotide-binding</keyword>
<keyword evidence="2 9" id="KW-0808">Transferase</keyword>
<evidence type="ECO:0000256" key="9">
    <source>
        <dbReference type="RuleBase" id="RU003953"/>
    </source>
</evidence>
<accession>A0ABV1J898</accession>
<evidence type="ECO:0000259" key="11">
    <source>
        <dbReference type="Pfam" id="PF12627"/>
    </source>
</evidence>
<dbReference type="SUPFAM" id="SSF81301">
    <property type="entry name" value="Nucleotidyltransferase"/>
    <property type="match status" value="1"/>
</dbReference>
<evidence type="ECO:0000256" key="5">
    <source>
        <dbReference type="ARBA" id="ARBA00022723"/>
    </source>
</evidence>
<keyword evidence="5" id="KW-0479">Metal-binding</keyword>
<gene>
    <name evidence="13" type="ORF">AAA081_08995</name>
</gene>
<dbReference type="InterPro" id="IPR032828">
    <property type="entry name" value="PolyA_RNA-bd"/>
</dbReference>
<dbReference type="InterPro" id="IPR032810">
    <property type="entry name" value="CCA-adding_enz_C"/>
</dbReference>
<dbReference type="Gene3D" id="1.10.246.80">
    <property type="match status" value="1"/>
</dbReference>
<feature type="domain" description="Poly A polymerase head" evidence="10">
    <location>
        <begin position="21"/>
        <end position="143"/>
    </location>
</feature>
<dbReference type="PANTHER" id="PTHR46173">
    <property type="entry name" value="CCA TRNA NUCLEOTIDYLTRANSFERASE 1, MITOCHONDRIAL"/>
    <property type="match status" value="1"/>
</dbReference>
<evidence type="ECO:0000256" key="1">
    <source>
        <dbReference type="ARBA" id="ARBA00001946"/>
    </source>
</evidence>
<protein>
    <submittedName>
        <fullName evidence="13">CCA tRNA nucleotidyltransferase</fullName>
    </submittedName>
</protein>
<comment type="caution">
    <text evidence="13">The sequence shown here is derived from an EMBL/GenBank/DDBJ whole genome shotgun (WGS) entry which is preliminary data.</text>
</comment>
<feature type="domain" description="CCA-adding enzyme C-terminal" evidence="12">
    <location>
        <begin position="296"/>
        <end position="436"/>
    </location>
</feature>
<comment type="cofactor">
    <cofactor evidence="1">
        <name>Mg(2+)</name>
        <dbReference type="ChEBI" id="CHEBI:18420"/>
    </cofactor>
</comment>
<keyword evidence="4" id="KW-0548">Nucleotidyltransferase</keyword>
<dbReference type="InterPro" id="IPR050264">
    <property type="entry name" value="Bact_CCA-adding_enz_type3_sf"/>
</dbReference>
<dbReference type="InterPro" id="IPR003607">
    <property type="entry name" value="HD/PDEase_dom"/>
</dbReference>
<dbReference type="Pfam" id="PF13735">
    <property type="entry name" value="tRNA_NucTran2_2"/>
    <property type="match status" value="1"/>
</dbReference>
<evidence type="ECO:0000256" key="7">
    <source>
        <dbReference type="ARBA" id="ARBA00022842"/>
    </source>
</evidence>
<name>A0ABV1J898_9FIRM</name>
<evidence type="ECO:0000256" key="3">
    <source>
        <dbReference type="ARBA" id="ARBA00022694"/>
    </source>
</evidence>
<evidence type="ECO:0000259" key="12">
    <source>
        <dbReference type="Pfam" id="PF13735"/>
    </source>
</evidence>
<dbReference type="EMBL" id="JBBNPS010000048">
    <property type="protein sequence ID" value="MEQ3354425.1"/>
    <property type="molecule type" value="Genomic_DNA"/>
</dbReference>
<keyword evidence="14" id="KW-1185">Reference proteome</keyword>
<evidence type="ECO:0000313" key="13">
    <source>
        <dbReference type="EMBL" id="MEQ3354425.1"/>
    </source>
</evidence>
<sequence>MKLPQAIEDAIRRFREKGVPVYIVGGAVRDSLMGITPHDYDLTTPATPEEILAIMAGEKTFREGEKFGTIAVMTAIGPVEITTFRIDGTYTDNRKPDAVTFTADLKEDLARRDFTVNAMAYSPETGLVDPFGGRDDLKNKILRAVGDPARRFSEDALRILRAFRFMGQLNMTLDPALLAAAKNEAYRIESLSAERVADEMNKILLQDAPSRVLYAMEEAGVLEKIFPELVPTVGYDQRNPHHDKTLFDHILCVVDHAPKTLPLRYAALFHDVNKPDTLTIDENGKGHFFGHDTMGAETAGRILARLKSQKALSREVEVLIKEHMKVHDTMTDKALRRQIKRVGEDYILDLYDLMAADMACTYGARDIAFILQRKARIRALMDEGIVNRNTLAVSGRDLIALGMAPGPAMGRLLKEMEDMALDDPETNEKEQLLAYAEKRIAEENAANNNEETTKRRHP</sequence>
<dbReference type="SUPFAM" id="SSF81891">
    <property type="entry name" value="Poly A polymerase C-terminal region-like"/>
    <property type="match status" value="1"/>
</dbReference>
<dbReference type="CDD" id="cd05398">
    <property type="entry name" value="NT_ClassII-CCAase"/>
    <property type="match status" value="1"/>
</dbReference>
<dbReference type="Gene3D" id="1.10.3090.10">
    <property type="entry name" value="cca-adding enzyme, domain 2"/>
    <property type="match status" value="1"/>
</dbReference>
<keyword evidence="8 9" id="KW-0694">RNA-binding</keyword>
<dbReference type="Proteomes" id="UP001481872">
    <property type="component" value="Unassembled WGS sequence"/>
</dbReference>
<evidence type="ECO:0000256" key="4">
    <source>
        <dbReference type="ARBA" id="ARBA00022695"/>
    </source>
</evidence>
<organism evidence="13 14">
    <name type="scientific">Aedoeadaptatus acetigenes</name>
    <dbReference type="NCBI Taxonomy" id="2981723"/>
    <lineage>
        <taxon>Bacteria</taxon>
        <taxon>Bacillati</taxon>
        <taxon>Bacillota</taxon>
        <taxon>Tissierellia</taxon>
        <taxon>Tissierellales</taxon>
        <taxon>Peptoniphilaceae</taxon>
        <taxon>Aedoeadaptatus</taxon>
    </lineage>
</organism>
<dbReference type="Pfam" id="PF12627">
    <property type="entry name" value="PolyA_pol_RNAbd"/>
    <property type="match status" value="1"/>
</dbReference>
<dbReference type="RefSeq" id="WP_349054688.1">
    <property type="nucleotide sequence ID" value="NZ_JBBNPS010000048.1"/>
</dbReference>
<evidence type="ECO:0000313" key="14">
    <source>
        <dbReference type="Proteomes" id="UP001481872"/>
    </source>
</evidence>
<evidence type="ECO:0000256" key="2">
    <source>
        <dbReference type="ARBA" id="ARBA00022679"/>
    </source>
</evidence>